<proteinExistence type="predicted"/>
<sequence>MSKKEAAPEVSVQERSKEISILLDGNKIANVLTNYLASHGNGGEVLK</sequence>
<accession>A0ABV4BR02</accession>
<dbReference type="Proteomes" id="UP001564657">
    <property type="component" value="Unassembled WGS sequence"/>
</dbReference>
<keyword evidence="2" id="KW-1185">Reference proteome</keyword>
<organism evidence="1 2">
    <name type="scientific">Clostridium moutaii</name>
    <dbReference type="NCBI Taxonomy" id="3240932"/>
    <lineage>
        <taxon>Bacteria</taxon>
        <taxon>Bacillati</taxon>
        <taxon>Bacillota</taxon>
        <taxon>Clostridia</taxon>
        <taxon>Eubacteriales</taxon>
        <taxon>Clostridiaceae</taxon>
        <taxon>Clostridium</taxon>
    </lineage>
</organism>
<name>A0ABV4BR02_9CLOT</name>
<dbReference type="EMBL" id="JBGEWD010000014">
    <property type="protein sequence ID" value="MEY8001209.1"/>
    <property type="molecule type" value="Genomic_DNA"/>
</dbReference>
<protein>
    <submittedName>
        <fullName evidence="1">Uncharacterized protein</fullName>
    </submittedName>
</protein>
<gene>
    <name evidence="1" type="ORF">AB8U03_13590</name>
</gene>
<comment type="caution">
    <text evidence="1">The sequence shown here is derived from an EMBL/GenBank/DDBJ whole genome shotgun (WGS) entry which is preliminary data.</text>
</comment>
<evidence type="ECO:0000313" key="2">
    <source>
        <dbReference type="Proteomes" id="UP001564657"/>
    </source>
</evidence>
<dbReference type="RefSeq" id="WP_369705102.1">
    <property type="nucleotide sequence ID" value="NZ_JBGEWD010000014.1"/>
</dbReference>
<reference evidence="1 2" key="1">
    <citation type="submission" date="2024-08" db="EMBL/GenBank/DDBJ databases">
        <title>Clostridium lapicellarii sp. nov., and Clostridium renhuaiense sp. nov., two species isolated from the mud in a fermentation cellar used for producing sauce-flavour Chinese liquors.</title>
        <authorList>
            <person name="Yang F."/>
            <person name="Wang H."/>
            <person name="Chen L.Q."/>
            <person name="Zhou N."/>
            <person name="Lu J.J."/>
            <person name="Pu X.X."/>
            <person name="Wan B."/>
            <person name="Wang L."/>
            <person name="Liu S.J."/>
        </authorList>
    </citation>
    <scope>NUCLEOTIDE SEQUENCE [LARGE SCALE GENOMIC DNA]</scope>
    <source>
        <strain evidence="1 2">MT-5</strain>
    </source>
</reference>
<evidence type="ECO:0000313" key="1">
    <source>
        <dbReference type="EMBL" id="MEY8001209.1"/>
    </source>
</evidence>